<sequence length="89" mass="9347">MGGERALAVDETRRLDARIAGGGDHSAGGVQLVIDLDRSAGRCGQLAALVEKIGGGDIQSAALNDRITTVHVARRRQGDLPYRGQLAVR</sequence>
<organism evidence="1 2">
    <name type="scientific">Achromobacter insolitus</name>
    <dbReference type="NCBI Taxonomy" id="217204"/>
    <lineage>
        <taxon>Bacteria</taxon>
        <taxon>Pseudomonadati</taxon>
        <taxon>Pseudomonadota</taxon>
        <taxon>Betaproteobacteria</taxon>
        <taxon>Burkholderiales</taxon>
        <taxon>Alcaligenaceae</taxon>
        <taxon>Achromobacter</taxon>
    </lineage>
</organism>
<dbReference type="EMBL" id="CADILH010000034">
    <property type="protein sequence ID" value="CAB3941757.1"/>
    <property type="molecule type" value="Genomic_DNA"/>
</dbReference>
<reference evidence="1 2" key="1">
    <citation type="submission" date="2020-04" db="EMBL/GenBank/DDBJ databases">
        <authorList>
            <person name="De Canck E."/>
        </authorList>
    </citation>
    <scope>NUCLEOTIDE SEQUENCE [LARGE SCALE GENOMIC DNA]</scope>
    <source>
        <strain evidence="1 2">LMG 6000</strain>
    </source>
</reference>
<proteinExistence type="predicted"/>
<evidence type="ECO:0000313" key="1">
    <source>
        <dbReference type="EMBL" id="CAB3941757.1"/>
    </source>
</evidence>
<gene>
    <name evidence="1" type="ORF">LMG6000_06810</name>
</gene>
<dbReference type="Proteomes" id="UP000494183">
    <property type="component" value="Unassembled WGS sequence"/>
</dbReference>
<evidence type="ECO:0000313" key="2">
    <source>
        <dbReference type="Proteomes" id="UP000494183"/>
    </source>
</evidence>
<name>A0A6S7FC90_9BURK</name>
<keyword evidence="2" id="KW-1185">Reference proteome</keyword>
<protein>
    <submittedName>
        <fullName evidence="1">Uncharacterized protein</fullName>
    </submittedName>
</protein>
<accession>A0A6S7FC90</accession>
<dbReference type="AlphaFoldDB" id="A0A6S7FC90"/>